<dbReference type="Proteomes" id="UP000652761">
    <property type="component" value="Unassembled WGS sequence"/>
</dbReference>
<comment type="similarity">
    <text evidence="1">Belongs to the peptidase C48 family.</text>
</comment>
<dbReference type="GO" id="GO:0006508">
    <property type="term" value="P:proteolysis"/>
    <property type="evidence" value="ECO:0007669"/>
    <property type="project" value="UniProtKB-KW"/>
</dbReference>
<comment type="caution">
    <text evidence="6">The sequence shown here is derived from an EMBL/GenBank/DDBJ whole genome shotgun (WGS) entry which is preliminary data.</text>
</comment>
<organism evidence="6 7">
    <name type="scientific">Colocasia esculenta</name>
    <name type="common">Wild taro</name>
    <name type="synonym">Arum esculentum</name>
    <dbReference type="NCBI Taxonomy" id="4460"/>
    <lineage>
        <taxon>Eukaryota</taxon>
        <taxon>Viridiplantae</taxon>
        <taxon>Streptophyta</taxon>
        <taxon>Embryophyta</taxon>
        <taxon>Tracheophyta</taxon>
        <taxon>Spermatophyta</taxon>
        <taxon>Magnoliopsida</taxon>
        <taxon>Liliopsida</taxon>
        <taxon>Araceae</taxon>
        <taxon>Aroideae</taxon>
        <taxon>Colocasieae</taxon>
        <taxon>Colocasia</taxon>
    </lineage>
</organism>
<evidence type="ECO:0000256" key="2">
    <source>
        <dbReference type="ARBA" id="ARBA00022670"/>
    </source>
</evidence>
<dbReference type="Pfam" id="PF02902">
    <property type="entry name" value="Peptidase_C48"/>
    <property type="match status" value="1"/>
</dbReference>
<feature type="region of interest" description="Disordered" evidence="4">
    <location>
        <begin position="18"/>
        <end position="42"/>
    </location>
</feature>
<reference evidence="6" key="1">
    <citation type="submission" date="2017-07" db="EMBL/GenBank/DDBJ databases">
        <title>Taro Niue Genome Assembly and Annotation.</title>
        <authorList>
            <person name="Atibalentja N."/>
            <person name="Keating K."/>
            <person name="Fields C.J."/>
        </authorList>
    </citation>
    <scope>NUCLEOTIDE SEQUENCE</scope>
    <source>
        <strain evidence="6">Niue_2</strain>
        <tissue evidence="6">Leaf</tissue>
    </source>
</reference>
<evidence type="ECO:0000313" key="7">
    <source>
        <dbReference type="Proteomes" id="UP000652761"/>
    </source>
</evidence>
<dbReference type="EMBL" id="NMUH01000914">
    <property type="protein sequence ID" value="MQL86609.1"/>
    <property type="molecule type" value="Genomic_DNA"/>
</dbReference>
<evidence type="ECO:0000313" key="6">
    <source>
        <dbReference type="EMBL" id="MQL86609.1"/>
    </source>
</evidence>
<feature type="non-terminal residue" evidence="6">
    <location>
        <position position="271"/>
    </location>
</feature>
<proteinExistence type="inferred from homology"/>
<dbReference type="Gene3D" id="3.40.395.10">
    <property type="entry name" value="Adenoviral Proteinase, Chain A"/>
    <property type="match status" value="1"/>
</dbReference>
<dbReference type="InterPro" id="IPR003653">
    <property type="entry name" value="Peptidase_C48_C"/>
</dbReference>
<protein>
    <recommendedName>
        <fullName evidence="5">Ubiquitin-like protease family profile domain-containing protein</fullName>
    </recommendedName>
</protein>
<dbReference type="GO" id="GO:0008234">
    <property type="term" value="F:cysteine-type peptidase activity"/>
    <property type="evidence" value="ECO:0007669"/>
    <property type="project" value="InterPro"/>
</dbReference>
<name>A0A843V4M8_COLES</name>
<keyword evidence="3" id="KW-0378">Hydrolase</keyword>
<accession>A0A843V4M8</accession>
<dbReference type="AlphaFoldDB" id="A0A843V4M8"/>
<gene>
    <name evidence="6" type="ORF">Taro_019140</name>
</gene>
<evidence type="ECO:0000256" key="4">
    <source>
        <dbReference type="SAM" id="MobiDB-lite"/>
    </source>
</evidence>
<evidence type="ECO:0000259" key="5">
    <source>
        <dbReference type="Pfam" id="PF02902"/>
    </source>
</evidence>
<dbReference type="SUPFAM" id="SSF54001">
    <property type="entry name" value="Cysteine proteinases"/>
    <property type="match status" value="1"/>
</dbReference>
<evidence type="ECO:0000256" key="1">
    <source>
        <dbReference type="ARBA" id="ARBA00005234"/>
    </source>
</evidence>
<dbReference type="OrthoDB" id="1939479at2759"/>
<feature type="compositionally biased region" description="Basic residues" evidence="4">
    <location>
        <begin position="18"/>
        <end position="33"/>
    </location>
</feature>
<keyword evidence="2" id="KW-0645">Protease</keyword>
<evidence type="ECO:0000256" key="3">
    <source>
        <dbReference type="ARBA" id="ARBA00022801"/>
    </source>
</evidence>
<dbReference type="InterPro" id="IPR038765">
    <property type="entry name" value="Papain-like_cys_pep_sf"/>
</dbReference>
<keyword evidence="7" id="KW-1185">Reference proteome</keyword>
<feature type="non-terminal residue" evidence="6">
    <location>
        <position position="1"/>
    </location>
</feature>
<feature type="region of interest" description="Disordered" evidence="4">
    <location>
        <begin position="74"/>
        <end position="98"/>
    </location>
</feature>
<sequence>VFKGQSKVRLLPLGRLRSRKTKNPSLHPLKKKATTAASRSRSALRFWVRRRQQRRRDPSSDTPQVAISLLKSGRNATRVVSRSRRRQRHRRDQVFKGQSKVRLLPLGRLRSRKTKNPSLHPLKKKAMTAASRSRRRRCLRRPEDYRYHKATEVNMSTSKPIFVDSQESTDTLPTSKKEERQDYVAREVDILRTYMKGRDIDSANWSLCYLNPCPQQGSGDDCAIFTYKYMECLARRDTQGFPFSQDDMPTVRARFTLHFIKAYFNAQERSE</sequence>
<feature type="domain" description="Ubiquitin-like protease family profile" evidence="5">
    <location>
        <begin position="171"/>
        <end position="256"/>
    </location>
</feature>
<feature type="compositionally biased region" description="Basic residues" evidence="4">
    <location>
        <begin position="81"/>
        <end position="91"/>
    </location>
</feature>